<dbReference type="PANTHER" id="PTHR43777:SF1">
    <property type="entry name" value="MOLYBDENUM COFACTOR CYTIDYLYLTRANSFERASE"/>
    <property type="match status" value="1"/>
</dbReference>
<keyword evidence="4" id="KW-1185">Reference proteome</keyword>
<dbReference type="PANTHER" id="PTHR43777">
    <property type="entry name" value="MOLYBDENUM COFACTOR CYTIDYLYLTRANSFERASE"/>
    <property type="match status" value="1"/>
</dbReference>
<sequence length="250" mass="27050">MTLSPAQKSAALTSTEQTLAEQAPCSSKRLLIVVLAAGESKRFEGVKLAQLIPSLSATGISEQAIISTHVERLQQLYCQDLDLERQETPSLQHASLLIILGAHQPILQPLLAELHSRQPFDILVNPQWQTGLASSVSLAASYVKEQGFDAMLLTLADQVALSVEDYRQLILMWHKTGKEVAAHYLDDLGVPAIFNASTLPLFTHLSGDRGAKSILKQQAQQGALVAITLPSAAIDIDTQADLASWLALKE</sequence>
<name>A0ABU3FVP5_9GAMM</name>
<evidence type="ECO:0000313" key="3">
    <source>
        <dbReference type="EMBL" id="MDT3279138.1"/>
    </source>
</evidence>
<protein>
    <submittedName>
        <fullName evidence="3">Nucleotidyltransferase family protein</fullName>
    </submittedName>
</protein>
<accession>A0ABU3FVP5</accession>
<evidence type="ECO:0000256" key="1">
    <source>
        <dbReference type="ARBA" id="ARBA00022842"/>
    </source>
</evidence>
<dbReference type="CDD" id="cd04182">
    <property type="entry name" value="GT_2_like_f"/>
    <property type="match status" value="1"/>
</dbReference>
<organism evidence="3 4">
    <name type="scientific">Shewanella scandinavica</name>
    <dbReference type="NCBI Taxonomy" id="3063538"/>
    <lineage>
        <taxon>Bacteria</taxon>
        <taxon>Pseudomonadati</taxon>
        <taxon>Pseudomonadota</taxon>
        <taxon>Gammaproteobacteria</taxon>
        <taxon>Alteromonadales</taxon>
        <taxon>Shewanellaceae</taxon>
        <taxon>Shewanella</taxon>
    </lineage>
</organism>
<gene>
    <name evidence="3" type="ORF">Q4Q50_02385</name>
</gene>
<dbReference type="RefSeq" id="WP_311898210.1">
    <property type="nucleotide sequence ID" value="NZ_JAUOES010000002.1"/>
</dbReference>
<comment type="caution">
    <text evidence="3">The sequence shown here is derived from an EMBL/GenBank/DDBJ whole genome shotgun (WGS) entry which is preliminary data.</text>
</comment>
<dbReference type="Proteomes" id="UP001249505">
    <property type="component" value="Unassembled WGS sequence"/>
</dbReference>
<keyword evidence="1" id="KW-0460">Magnesium</keyword>
<proteinExistence type="predicted"/>
<reference evidence="3 4" key="1">
    <citation type="submission" date="2023-07" db="EMBL/GenBank/DDBJ databases">
        <title>Novel Shewanella species isolated from Baltic Sea sediments.</title>
        <authorList>
            <person name="Martin-Rodriguez A.J."/>
        </authorList>
    </citation>
    <scope>NUCLEOTIDE SEQUENCE [LARGE SCALE GENOMIC DNA]</scope>
    <source>
        <strain evidence="3 4">SP2S1-2</strain>
    </source>
</reference>
<evidence type="ECO:0000313" key="4">
    <source>
        <dbReference type="Proteomes" id="UP001249505"/>
    </source>
</evidence>
<dbReference type="SUPFAM" id="SSF53448">
    <property type="entry name" value="Nucleotide-diphospho-sugar transferases"/>
    <property type="match status" value="1"/>
</dbReference>
<evidence type="ECO:0000259" key="2">
    <source>
        <dbReference type="Pfam" id="PF12804"/>
    </source>
</evidence>
<feature type="domain" description="MobA-like NTP transferase" evidence="2">
    <location>
        <begin position="33"/>
        <end position="219"/>
    </location>
</feature>
<dbReference type="InterPro" id="IPR029044">
    <property type="entry name" value="Nucleotide-diphossugar_trans"/>
</dbReference>
<dbReference type="EMBL" id="JAUOES010000002">
    <property type="protein sequence ID" value="MDT3279138.1"/>
    <property type="molecule type" value="Genomic_DNA"/>
</dbReference>
<dbReference type="InterPro" id="IPR025877">
    <property type="entry name" value="MobA-like_NTP_Trfase"/>
</dbReference>
<dbReference type="Gene3D" id="3.90.550.10">
    <property type="entry name" value="Spore Coat Polysaccharide Biosynthesis Protein SpsA, Chain A"/>
    <property type="match status" value="1"/>
</dbReference>
<dbReference type="Pfam" id="PF12804">
    <property type="entry name" value="NTP_transf_3"/>
    <property type="match status" value="1"/>
</dbReference>